<protein>
    <submittedName>
        <fullName evidence="1">Uncharacterized protein</fullName>
    </submittedName>
</protein>
<dbReference type="EMBL" id="BJWL01000343">
    <property type="protein sequence ID" value="GFS40218.1"/>
    <property type="molecule type" value="Genomic_DNA"/>
</dbReference>
<dbReference type="Proteomes" id="UP000585474">
    <property type="component" value="Unassembled WGS sequence"/>
</dbReference>
<dbReference type="AlphaFoldDB" id="A0A7J0DQB3"/>
<comment type="caution">
    <text evidence="1">The sequence shown here is derived from an EMBL/GenBank/DDBJ whole genome shotgun (WGS) entry which is preliminary data.</text>
</comment>
<gene>
    <name evidence="1" type="ORF">Acr_00g0067240</name>
</gene>
<evidence type="ECO:0000313" key="2">
    <source>
        <dbReference type="Proteomes" id="UP000585474"/>
    </source>
</evidence>
<organism evidence="1 2">
    <name type="scientific">Actinidia rufa</name>
    <dbReference type="NCBI Taxonomy" id="165716"/>
    <lineage>
        <taxon>Eukaryota</taxon>
        <taxon>Viridiplantae</taxon>
        <taxon>Streptophyta</taxon>
        <taxon>Embryophyta</taxon>
        <taxon>Tracheophyta</taxon>
        <taxon>Spermatophyta</taxon>
        <taxon>Magnoliopsida</taxon>
        <taxon>eudicotyledons</taxon>
        <taxon>Gunneridae</taxon>
        <taxon>Pentapetalae</taxon>
        <taxon>asterids</taxon>
        <taxon>Ericales</taxon>
        <taxon>Actinidiaceae</taxon>
        <taxon>Actinidia</taxon>
    </lineage>
</organism>
<name>A0A7J0DQB3_9ERIC</name>
<keyword evidence="2" id="KW-1185">Reference proteome</keyword>
<proteinExistence type="predicted"/>
<accession>A0A7J0DQB3</accession>
<sequence length="70" mass="8091">MVLMKLPIRGSKFFNLSTLLDDNGTIITTLMKALIDYEQVGSRYDKNDKLLNEAPKRNKSTSKAWLCFFF</sequence>
<reference evidence="2" key="1">
    <citation type="submission" date="2019-07" db="EMBL/GenBank/DDBJ databases">
        <title>De Novo Assembly of kiwifruit Actinidia rufa.</title>
        <authorList>
            <person name="Sugita-Konishi S."/>
            <person name="Sato K."/>
            <person name="Mori E."/>
            <person name="Abe Y."/>
            <person name="Kisaki G."/>
            <person name="Hamano K."/>
            <person name="Suezawa K."/>
            <person name="Otani M."/>
            <person name="Fukuda T."/>
            <person name="Manabe T."/>
            <person name="Gomi K."/>
            <person name="Tabuchi M."/>
            <person name="Akimitsu K."/>
            <person name="Kataoka I."/>
        </authorList>
    </citation>
    <scope>NUCLEOTIDE SEQUENCE [LARGE SCALE GENOMIC DNA]</scope>
    <source>
        <strain evidence="2">cv. Fuchu</strain>
    </source>
</reference>
<evidence type="ECO:0000313" key="1">
    <source>
        <dbReference type="EMBL" id="GFS40218.1"/>
    </source>
</evidence>